<reference evidence="5 6" key="1">
    <citation type="submission" date="2023-07" db="EMBL/GenBank/DDBJ databases">
        <title>Genomic Encyclopedia of Type Strains, Phase IV (KMG-IV): sequencing the most valuable type-strain genomes for metagenomic binning, comparative biology and taxonomic classification.</title>
        <authorList>
            <person name="Goeker M."/>
        </authorList>
    </citation>
    <scope>NUCLEOTIDE SEQUENCE [LARGE SCALE GENOMIC DNA]</scope>
    <source>
        <strain evidence="5 6">B6-8</strain>
    </source>
</reference>
<dbReference type="Gene3D" id="3.40.190.10">
    <property type="entry name" value="Periplasmic binding protein-like II"/>
    <property type="match status" value="1"/>
</dbReference>
<dbReference type="Pfam" id="PF00496">
    <property type="entry name" value="SBP_bac_5"/>
    <property type="match status" value="1"/>
</dbReference>
<accession>A0ABU0H1S6</accession>
<dbReference type="Proteomes" id="UP001241603">
    <property type="component" value="Unassembled WGS sequence"/>
</dbReference>
<dbReference type="PIRSF" id="PIRSF002741">
    <property type="entry name" value="MppA"/>
    <property type="match status" value="1"/>
</dbReference>
<evidence type="ECO:0000256" key="2">
    <source>
        <dbReference type="ARBA" id="ARBA00005695"/>
    </source>
</evidence>
<evidence type="ECO:0000313" key="6">
    <source>
        <dbReference type="Proteomes" id="UP001241603"/>
    </source>
</evidence>
<dbReference type="InterPro" id="IPR030678">
    <property type="entry name" value="Peptide/Ni-bd"/>
</dbReference>
<evidence type="ECO:0000313" key="5">
    <source>
        <dbReference type="EMBL" id="MDQ0436260.1"/>
    </source>
</evidence>
<sequence length="537" mass="59645">MTTSLLTPSRRRFLALSAGAAGAGLLGRVSRLSADEIKRGGTVNLVLSAEPPVITTIAQTAYNSVYLSAKTTEGLLTYDFDLNPRPQLATEWSVSPDGLRYSFKLREGVKWHDGQPFTSADVAYSIATIKEVHPRGRSTFRNLVDIQTPDAHSVVLVLSRPAPYLISALAASETPIVPKHLYEGTKADTNPVSNAPIGTGPYLFKEWVRGSHIVYERNPDYWDQPKPYVDRLVVRFIPDIAARALAIETGEIQIGPSSPVPLSDLERFEQLPNIAFERNGYQYANGISRVEFNLDRPVFQDVRVRQAFAHVIDRQVIRDTINYGYGQTIPGPISPNLTKFYYPELKTYPIDRAKAEALLDEAGLKRGEDGVRVRLVHDYVPSAESYKRGADYIKQALGKVGIDVSVRSQDFASYTKRVYTDRDFDFTFNGMSNLFDPTVGVQRLYWSKNFKPGVPFSNGSHYNNPKVDALLEAASVEVDPALRYQQFVDFQKILVEDLPDIGIVSQPDLTIYDKRVAGHTVGADGVAGNLADVHFIA</sequence>
<dbReference type="RefSeq" id="WP_266347187.1">
    <property type="nucleotide sequence ID" value="NZ_JAPKNG010000001.1"/>
</dbReference>
<dbReference type="PROSITE" id="PS51318">
    <property type="entry name" value="TAT"/>
    <property type="match status" value="1"/>
</dbReference>
<dbReference type="EMBL" id="JAUSVO010000001">
    <property type="protein sequence ID" value="MDQ0436260.1"/>
    <property type="molecule type" value="Genomic_DNA"/>
</dbReference>
<comment type="caution">
    <text evidence="5">The sequence shown here is derived from an EMBL/GenBank/DDBJ whole genome shotgun (WGS) entry which is preliminary data.</text>
</comment>
<dbReference type="CDD" id="cd08517">
    <property type="entry name" value="PBP2_NikA_DppA_OppA_like_13"/>
    <property type="match status" value="1"/>
</dbReference>
<comment type="similarity">
    <text evidence="2">Belongs to the bacterial solute-binding protein 5 family.</text>
</comment>
<name>A0ABU0H1S6_9HYPH</name>
<comment type="subcellular location">
    <subcellularLocation>
        <location evidence="1">Periplasm</location>
    </subcellularLocation>
</comment>
<dbReference type="Gene3D" id="3.10.105.10">
    <property type="entry name" value="Dipeptide-binding Protein, Domain 3"/>
    <property type="match status" value="1"/>
</dbReference>
<dbReference type="InterPro" id="IPR039424">
    <property type="entry name" value="SBP_5"/>
</dbReference>
<evidence type="ECO:0000259" key="4">
    <source>
        <dbReference type="Pfam" id="PF00496"/>
    </source>
</evidence>
<evidence type="ECO:0000256" key="3">
    <source>
        <dbReference type="ARBA" id="ARBA00022729"/>
    </source>
</evidence>
<dbReference type="SUPFAM" id="SSF53850">
    <property type="entry name" value="Periplasmic binding protein-like II"/>
    <property type="match status" value="1"/>
</dbReference>
<proteinExistence type="inferred from homology"/>
<keyword evidence="3" id="KW-0732">Signal</keyword>
<organism evidence="5 6">
    <name type="scientific">Kaistia dalseonensis</name>
    <dbReference type="NCBI Taxonomy" id="410840"/>
    <lineage>
        <taxon>Bacteria</taxon>
        <taxon>Pseudomonadati</taxon>
        <taxon>Pseudomonadota</taxon>
        <taxon>Alphaproteobacteria</taxon>
        <taxon>Hyphomicrobiales</taxon>
        <taxon>Kaistiaceae</taxon>
        <taxon>Kaistia</taxon>
    </lineage>
</organism>
<dbReference type="PANTHER" id="PTHR30290:SF38">
    <property type="entry name" value="D,D-DIPEPTIDE-BINDING PERIPLASMIC PROTEIN DDPA-RELATED"/>
    <property type="match status" value="1"/>
</dbReference>
<dbReference type="InterPro" id="IPR000914">
    <property type="entry name" value="SBP_5_dom"/>
</dbReference>
<protein>
    <submittedName>
        <fullName evidence="5">Peptide/nickel transport system substrate-binding protein</fullName>
    </submittedName>
</protein>
<feature type="domain" description="Solute-binding protein family 5" evidence="4">
    <location>
        <begin position="84"/>
        <end position="448"/>
    </location>
</feature>
<dbReference type="PANTHER" id="PTHR30290">
    <property type="entry name" value="PERIPLASMIC BINDING COMPONENT OF ABC TRANSPORTER"/>
    <property type="match status" value="1"/>
</dbReference>
<dbReference type="InterPro" id="IPR006311">
    <property type="entry name" value="TAT_signal"/>
</dbReference>
<gene>
    <name evidence="5" type="ORF">QO014_000630</name>
</gene>
<keyword evidence="6" id="KW-1185">Reference proteome</keyword>
<evidence type="ECO:0000256" key="1">
    <source>
        <dbReference type="ARBA" id="ARBA00004418"/>
    </source>
</evidence>